<evidence type="ECO:0000313" key="3">
    <source>
        <dbReference type="EMBL" id="PIQ74672.1"/>
    </source>
</evidence>
<dbReference type="PANTHER" id="PTHR37810">
    <property type="entry name" value="IMMUNITY PROTEIN SDPI"/>
    <property type="match status" value="1"/>
</dbReference>
<sequence length="213" mass="24514">MKKATIIIFLVIVLSFVASFYFSPQMPERVASHWNAGGEVDGYIPKIWGLFLMPVLSLVLALLFLFIPKIDPLKENVQKFRKYFDGFIVLTMLFLFYLHLLTIYWNLGGRFNMVYAMVPAFSVLFYYIGVMTGHAKRNWFIGIRTPWTMSSEMVWDKTHQLGGKLFKISALVALAGIFFGQYAIFFMVGPALLTAACTFIYSYLEYKKEKPTV</sequence>
<keyword evidence="1" id="KW-0472">Membrane</keyword>
<name>A0A2H0KRA1_9BACT</name>
<evidence type="ECO:0000313" key="4">
    <source>
        <dbReference type="Proteomes" id="UP000231550"/>
    </source>
</evidence>
<dbReference type="InterPro" id="IPR026272">
    <property type="entry name" value="SdpI"/>
</dbReference>
<dbReference type="Proteomes" id="UP000231550">
    <property type="component" value="Unassembled WGS sequence"/>
</dbReference>
<dbReference type="InterPro" id="IPR025962">
    <property type="entry name" value="SdpI/YhfL"/>
</dbReference>
<protein>
    <recommendedName>
        <fullName evidence="2">DUF1648 domain-containing protein</fullName>
    </recommendedName>
</protein>
<dbReference type="PANTHER" id="PTHR37810:SF5">
    <property type="entry name" value="IMMUNITY PROTEIN SDPI"/>
    <property type="match status" value="1"/>
</dbReference>
<feature type="transmembrane region" description="Helical" evidence="1">
    <location>
        <begin position="113"/>
        <end position="130"/>
    </location>
</feature>
<dbReference type="GO" id="GO:0009636">
    <property type="term" value="P:response to toxic substance"/>
    <property type="evidence" value="ECO:0007669"/>
    <property type="project" value="TreeGrafter"/>
</dbReference>
<keyword evidence="1" id="KW-0812">Transmembrane</keyword>
<feature type="transmembrane region" description="Helical" evidence="1">
    <location>
        <begin position="185"/>
        <end position="204"/>
    </location>
</feature>
<feature type="transmembrane region" description="Helical" evidence="1">
    <location>
        <begin position="161"/>
        <end position="179"/>
    </location>
</feature>
<feature type="transmembrane region" description="Helical" evidence="1">
    <location>
        <begin position="87"/>
        <end position="107"/>
    </location>
</feature>
<dbReference type="InterPro" id="IPR012867">
    <property type="entry name" value="DUF1648"/>
</dbReference>
<dbReference type="Pfam" id="PF07853">
    <property type="entry name" value="DUF1648"/>
    <property type="match status" value="1"/>
</dbReference>
<dbReference type="AlphaFoldDB" id="A0A2H0KRA1"/>
<feature type="domain" description="DUF1648" evidence="2">
    <location>
        <begin position="10"/>
        <end position="57"/>
    </location>
</feature>
<organism evidence="3 4">
    <name type="scientific">Candidatus Portnoybacteria bacterium CG11_big_fil_rev_8_21_14_0_20_44_10</name>
    <dbReference type="NCBI Taxonomy" id="1974818"/>
    <lineage>
        <taxon>Bacteria</taxon>
        <taxon>Candidatus Portnoyibacteriota</taxon>
    </lineage>
</organism>
<evidence type="ECO:0000256" key="1">
    <source>
        <dbReference type="SAM" id="Phobius"/>
    </source>
</evidence>
<reference evidence="3 4" key="1">
    <citation type="submission" date="2017-09" db="EMBL/GenBank/DDBJ databases">
        <title>Depth-based differentiation of microbial function through sediment-hosted aquifers and enrichment of novel symbionts in the deep terrestrial subsurface.</title>
        <authorList>
            <person name="Probst A.J."/>
            <person name="Ladd B."/>
            <person name="Jarett J.K."/>
            <person name="Geller-Mcgrath D.E."/>
            <person name="Sieber C.M."/>
            <person name="Emerson J.B."/>
            <person name="Anantharaman K."/>
            <person name="Thomas B.C."/>
            <person name="Malmstrom R."/>
            <person name="Stieglmeier M."/>
            <person name="Klingl A."/>
            <person name="Woyke T."/>
            <person name="Ryan C.M."/>
            <person name="Banfield J.F."/>
        </authorList>
    </citation>
    <scope>NUCLEOTIDE SEQUENCE [LARGE SCALE GENOMIC DNA]</scope>
    <source>
        <strain evidence="3">CG11_big_fil_rev_8_21_14_0_20_44_10</strain>
    </source>
</reference>
<proteinExistence type="predicted"/>
<keyword evidence="1" id="KW-1133">Transmembrane helix</keyword>
<feature type="transmembrane region" description="Helical" evidence="1">
    <location>
        <begin position="43"/>
        <end position="67"/>
    </location>
</feature>
<dbReference type="EMBL" id="PCVN01000026">
    <property type="protein sequence ID" value="PIQ74672.1"/>
    <property type="molecule type" value="Genomic_DNA"/>
</dbReference>
<evidence type="ECO:0000259" key="2">
    <source>
        <dbReference type="Pfam" id="PF07853"/>
    </source>
</evidence>
<gene>
    <name evidence="3" type="ORF">COV85_00865</name>
</gene>
<dbReference type="PIRSF" id="PIRSF038959">
    <property type="entry name" value="SdpI"/>
    <property type="match status" value="1"/>
</dbReference>
<comment type="caution">
    <text evidence="3">The sequence shown here is derived from an EMBL/GenBank/DDBJ whole genome shotgun (WGS) entry which is preliminary data.</text>
</comment>
<dbReference type="Pfam" id="PF13630">
    <property type="entry name" value="SdpI"/>
    <property type="match status" value="1"/>
</dbReference>
<accession>A0A2H0KRA1</accession>